<dbReference type="InterPro" id="IPR036388">
    <property type="entry name" value="WH-like_DNA-bd_sf"/>
</dbReference>
<dbReference type="EMBL" id="RXLR01000010">
    <property type="protein sequence ID" value="TDH23612.1"/>
    <property type="molecule type" value="Genomic_DNA"/>
</dbReference>
<name>A0A4R5PE55_9MYCO</name>
<protein>
    <submittedName>
        <fullName evidence="5">BlaI/MecI/CopY family transcriptional regulator</fullName>
    </submittedName>
</protein>
<evidence type="ECO:0000256" key="1">
    <source>
        <dbReference type="ARBA" id="ARBA00011046"/>
    </source>
</evidence>
<gene>
    <name evidence="5" type="ORF">EJ571_04885</name>
</gene>
<dbReference type="Pfam" id="PF03965">
    <property type="entry name" value="Penicillinase_R"/>
    <property type="match status" value="1"/>
</dbReference>
<dbReference type="Gene3D" id="6.10.140.850">
    <property type="match status" value="1"/>
</dbReference>
<dbReference type="InterPro" id="IPR005650">
    <property type="entry name" value="BlaI_family"/>
</dbReference>
<dbReference type="GO" id="GO:0003677">
    <property type="term" value="F:DNA binding"/>
    <property type="evidence" value="ECO:0007669"/>
    <property type="project" value="UniProtKB-KW"/>
</dbReference>
<accession>A0A4R5PE55</accession>
<keyword evidence="4" id="KW-0804">Transcription</keyword>
<evidence type="ECO:0000256" key="3">
    <source>
        <dbReference type="ARBA" id="ARBA00023125"/>
    </source>
</evidence>
<dbReference type="SUPFAM" id="SSF46785">
    <property type="entry name" value="Winged helix' DNA-binding domain"/>
    <property type="match status" value="1"/>
</dbReference>
<keyword evidence="3" id="KW-0238">DNA-binding</keyword>
<dbReference type="Gene3D" id="1.10.10.10">
    <property type="entry name" value="Winged helix-like DNA-binding domain superfamily/Winged helix DNA-binding domain"/>
    <property type="match status" value="1"/>
</dbReference>
<dbReference type="AlphaFoldDB" id="A0A4R5PE55"/>
<comment type="similarity">
    <text evidence="1">Belongs to the BlaI transcriptional regulatory family.</text>
</comment>
<proteinExistence type="inferred from homology"/>
<sequence>MLTAREIPAVRSRGFGELEAVVMDRVWSRGQDTGTTVREVFDELATERDIAYTTVMSTMDNLHTKGWLEREREGKAYRYWAVLTREQHSARLMREALDGGGSADLVLTHFLEQITPEESARLRAVLRRPAKRARAT</sequence>
<organism evidence="5 6">
    <name type="scientific">Mycobacteroides franklinii</name>
    <dbReference type="NCBI Taxonomy" id="948102"/>
    <lineage>
        <taxon>Bacteria</taxon>
        <taxon>Bacillati</taxon>
        <taxon>Actinomycetota</taxon>
        <taxon>Actinomycetes</taxon>
        <taxon>Mycobacteriales</taxon>
        <taxon>Mycobacteriaceae</taxon>
        <taxon>Mycobacteroides</taxon>
    </lineage>
</organism>
<evidence type="ECO:0000313" key="6">
    <source>
        <dbReference type="Proteomes" id="UP000295627"/>
    </source>
</evidence>
<evidence type="ECO:0000313" key="5">
    <source>
        <dbReference type="EMBL" id="TDH23612.1"/>
    </source>
</evidence>
<evidence type="ECO:0000256" key="4">
    <source>
        <dbReference type="ARBA" id="ARBA00023163"/>
    </source>
</evidence>
<dbReference type="InterPro" id="IPR036390">
    <property type="entry name" value="WH_DNA-bd_sf"/>
</dbReference>
<evidence type="ECO:0000256" key="2">
    <source>
        <dbReference type="ARBA" id="ARBA00023015"/>
    </source>
</evidence>
<dbReference type="GO" id="GO:0045892">
    <property type="term" value="P:negative regulation of DNA-templated transcription"/>
    <property type="evidence" value="ECO:0007669"/>
    <property type="project" value="InterPro"/>
</dbReference>
<dbReference type="Proteomes" id="UP000295627">
    <property type="component" value="Unassembled WGS sequence"/>
</dbReference>
<reference evidence="5 6" key="1">
    <citation type="journal article" date="2019" name="Sci. Rep.">
        <title>Extended insight into the Mycobacterium chelonae-abscessus complex through whole genome sequencing of Mycobacterium salmoniphilum outbreak and Mycobacterium salmoniphilum-like strains.</title>
        <authorList>
            <person name="Behra P.R.K."/>
            <person name="Das S."/>
            <person name="Pettersson B.M.F."/>
            <person name="Shirreff L."/>
            <person name="DuCote T."/>
            <person name="Jacobsson K.G."/>
            <person name="Ennis D.G."/>
            <person name="Kirsebom L.A."/>
        </authorList>
    </citation>
    <scope>NUCLEOTIDE SEQUENCE [LARGE SCALE GENOMIC DNA]</scope>
    <source>
        <strain evidence="5 6">DSM 45524</strain>
    </source>
</reference>
<comment type="caution">
    <text evidence="5">The sequence shown here is derived from an EMBL/GenBank/DDBJ whole genome shotgun (WGS) entry which is preliminary data.</text>
</comment>
<keyword evidence="2" id="KW-0805">Transcription regulation</keyword>